<dbReference type="InterPro" id="IPR019734">
    <property type="entry name" value="TPR_rpt"/>
</dbReference>
<organism evidence="4 5">
    <name type="scientific">Saccoglossus kowalevskii</name>
    <name type="common">Acorn worm</name>
    <dbReference type="NCBI Taxonomy" id="10224"/>
    <lineage>
        <taxon>Eukaryota</taxon>
        <taxon>Metazoa</taxon>
        <taxon>Hemichordata</taxon>
        <taxon>Enteropneusta</taxon>
        <taxon>Harrimaniidae</taxon>
        <taxon>Saccoglossus</taxon>
    </lineage>
</organism>
<evidence type="ECO:0000256" key="1">
    <source>
        <dbReference type="PROSITE-ProRule" id="PRU00339"/>
    </source>
</evidence>
<feature type="repeat" description="TPR" evidence="1">
    <location>
        <begin position="610"/>
        <end position="643"/>
    </location>
</feature>
<evidence type="ECO:0000259" key="3">
    <source>
        <dbReference type="Pfam" id="PF25569"/>
    </source>
</evidence>
<feature type="non-terminal residue" evidence="5">
    <location>
        <position position="1"/>
    </location>
</feature>
<evidence type="ECO:0000256" key="2">
    <source>
        <dbReference type="SAM" id="MobiDB-lite"/>
    </source>
</evidence>
<keyword evidence="4" id="KW-1185">Reference proteome</keyword>
<dbReference type="Pfam" id="PF25569">
    <property type="entry name" value="TPR_ZFYVE26"/>
    <property type="match status" value="1"/>
</dbReference>
<protein>
    <submittedName>
        <fullName evidence="5">Zinc finger FYVE domain-containing protein 26-like</fullName>
    </submittedName>
</protein>
<accession>A0ABM0H1R9</accession>
<reference evidence="5" key="1">
    <citation type="submission" date="2025-08" db="UniProtKB">
        <authorList>
            <consortium name="RefSeq"/>
        </authorList>
    </citation>
    <scope>IDENTIFICATION</scope>
    <source>
        <tissue evidence="5">Testes</tissue>
    </source>
</reference>
<dbReference type="InterPro" id="IPR057946">
    <property type="entry name" value="TPR_ZFYVE26"/>
</dbReference>
<proteinExistence type="predicted"/>
<keyword evidence="1" id="KW-0802">TPR repeat</keyword>
<gene>
    <name evidence="5" type="primary">LOC100371547</name>
</gene>
<feature type="region of interest" description="Disordered" evidence="2">
    <location>
        <begin position="275"/>
        <end position="298"/>
    </location>
</feature>
<feature type="domain" description="ZFYVE26-like TPR repeats" evidence="3">
    <location>
        <begin position="965"/>
        <end position="1087"/>
    </location>
</feature>
<sequence length="1112" mass="126641">DSALELIKESLFDELSSLLSPTEYEPLKPLILLLGWSYCYSCITASKLLEALWTHKDVKTQPVLEQACNRLAYQVHLVQWCIQRAQPFLDRSETDISSTEELQRASEMFHGLESHSVLYVLHQSMHLASIEEKIILDILSERPVLPTVQGSSTRGLWTDKKSVRFAAQDDDHQLSIEQERDTMVYRSYCALKSFMDIIQYCKQNTDKFDLLQAQTCETDTTNDCQCYITKKLEIAKNHLTEIYPLVYRIETLENIFSLLFSRHSDVFNDSVLNDSGSEHEEGLVDEEMRRSTSIDSPTTPVLERSIEISFELATPDNARNTTWKQDTSHTDKSAHCHITVEDQNRIDLKSPEVFADLRGDKLPLHSYMSESTKSSKSPNTSSTSLITENRAGFLISGNVVGDILKVLKECMIDLSTAKYILGQSSTERETKSSATSKCLSQYIRCSVPTNTLQQRSSRLNQYINEAQWRYQLVTQSQKVLPTLNDNYDSYSGDDDDDDDITYYAQGDEQISRRKRKLCSDRRMRSSSVMENYSGVESGSYTTGSQKSLEPSQSGNHALTPFITHVDFHMFIFFLINIGLLSFGRIRDRLIENERLQLAMEMSTKCGLDIVAVWLAWGMAHLKAGEYHQARDKFSRCLKVPADKNLIVPSSPLLVDIIHILEQSPKSNISAMQSLLAPLASARELISDPTKGMTVYARLEGVRLEECLYYLKTYGTHIRLVEFYKKHGYLTKSVNYIIEMHCSTEVFIEGLLLPCMENGSLAELQHEMKMYDPTLERWKSYLNASCRYLNKRNYIHVLYQFQLFMQDYIRAAMTCIQFFQTGATNYSSLFDRLNHLNNAKTHLKDVLDNSKWVMIKKPVKKSDSTPEWASSSGETAIRLVLSPSELTKHINTLSLQIEVTKYLHQCMSSKGGASCPVTSPTKQLPTLFGNNKTKAELVSLILLSASSISEGFKIAFRIIQDFRLPATLVYTHTAKHLAKQHSYKEIKQLVQCIRESGLSDDQTCDDIISACIRVISDDTSQSKEAENFIKLLKSDSSKINNFILCGKLKSAYLIAVKAERVEDVQRISSAAQKAGQSAVKNICDRWLQSQDLRRKQEMEQQELLLRATRQKQK</sequence>
<dbReference type="InterPro" id="IPR028730">
    <property type="entry name" value="ZFYVE26"/>
</dbReference>
<dbReference type="Proteomes" id="UP000694865">
    <property type="component" value="Unplaced"/>
</dbReference>
<evidence type="ECO:0000313" key="4">
    <source>
        <dbReference type="Proteomes" id="UP000694865"/>
    </source>
</evidence>
<dbReference type="GeneID" id="100371547"/>
<name>A0ABM0H1R9_SACKO</name>
<feature type="compositionally biased region" description="Basic and acidic residues" evidence="2">
    <location>
        <begin position="276"/>
        <end position="292"/>
    </location>
</feature>
<dbReference type="RefSeq" id="XP_002742296.1">
    <property type="nucleotide sequence ID" value="XM_002742250.2"/>
</dbReference>
<evidence type="ECO:0000313" key="5">
    <source>
        <dbReference type="RefSeq" id="XP_002742296.1"/>
    </source>
</evidence>
<dbReference type="PANTHER" id="PTHR46591">
    <property type="entry name" value="ZINC FINGER FYVE DOMAIN-CONTAINING PROTEIN 26"/>
    <property type="match status" value="1"/>
</dbReference>
<dbReference type="PROSITE" id="PS50005">
    <property type="entry name" value="TPR"/>
    <property type="match status" value="1"/>
</dbReference>
<dbReference type="PANTHER" id="PTHR46591:SF1">
    <property type="entry name" value="ZINC FINGER FYVE DOMAIN-CONTAINING PROTEIN 26"/>
    <property type="match status" value="1"/>
</dbReference>